<keyword evidence="11 13" id="KW-0472">Membrane</keyword>
<feature type="transmembrane region" description="Helical" evidence="13">
    <location>
        <begin position="104"/>
        <end position="127"/>
    </location>
</feature>
<keyword evidence="8" id="KW-0249">Electron transport</keyword>
<evidence type="ECO:0000256" key="11">
    <source>
        <dbReference type="ARBA" id="ARBA00023136"/>
    </source>
</evidence>
<dbReference type="PANTHER" id="PTHR30529:SF1">
    <property type="entry name" value="CYTOCHROME B561 HOMOLOG 2"/>
    <property type="match status" value="1"/>
</dbReference>
<dbReference type="Pfam" id="PF01292">
    <property type="entry name" value="Ni_hydr_CYTB"/>
    <property type="match status" value="1"/>
</dbReference>
<keyword evidence="7" id="KW-0479">Metal-binding</keyword>
<evidence type="ECO:0000256" key="2">
    <source>
        <dbReference type="ARBA" id="ARBA00004651"/>
    </source>
</evidence>
<dbReference type="KEGG" id="bvv:BHK69_27120"/>
<keyword evidence="10" id="KW-0408">Iron</keyword>
<dbReference type="InterPro" id="IPR011577">
    <property type="entry name" value="Cyt_b561_bac/Ni-Hgenase"/>
</dbReference>
<evidence type="ECO:0000256" key="3">
    <source>
        <dbReference type="ARBA" id="ARBA00022448"/>
    </source>
</evidence>
<proteinExistence type="inferred from homology"/>
<evidence type="ECO:0000256" key="7">
    <source>
        <dbReference type="ARBA" id="ARBA00022723"/>
    </source>
</evidence>
<feature type="transmembrane region" description="Helical" evidence="13">
    <location>
        <begin position="159"/>
        <end position="179"/>
    </location>
</feature>
<dbReference type="InterPro" id="IPR052168">
    <property type="entry name" value="Cytochrome_b561_oxidase"/>
</dbReference>
<dbReference type="GO" id="GO:0009055">
    <property type="term" value="F:electron transfer activity"/>
    <property type="evidence" value="ECO:0007669"/>
    <property type="project" value="InterPro"/>
</dbReference>
<dbReference type="InterPro" id="IPR016174">
    <property type="entry name" value="Di-haem_cyt_TM"/>
</dbReference>
<dbReference type="GO" id="GO:0022904">
    <property type="term" value="P:respiratory electron transport chain"/>
    <property type="evidence" value="ECO:0007669"/>
    <property type="project" value="InterPro"/>
</dbReference>
<protein>
    <recommendedName>
        <fullName evidence="14">Cytochrome b561 bacterial/Ni-hydrogenase domain-containing protein</fullName>
    </recommendedName>
</protein>
<keyword evidence="5" id="KW-0349">Heme</keyword>
<evidence type="ECO:0000256" key="4">
    <source>
        <dbReference type="ARBA" id="ARBA00022475"/>
    </source>
</evidence>
<feature type="domain" description="Cytochrome b561 bacterial/Ni-hydrogenase" evidence="14">
    <location>
        <begin position="18"/>
        <end position="192"/>
    </location>
</feature>
<evidence type="ECO:0000256" key="9">
    <source>
        <dbReference type="ARBA" id="ARBA00022989"/>
    </source>
</evidence>
<evidence type="ECO:0000256" key="6">
    <source>
        <dbReference type="ARBA" id="ARBA00022692"/>
    </source>
</evidence>
<keyword evidence="9 13" id="KW-1133">Transmembrane helix</keyword>
<evidence type="ECO:0000256" key="13">
    <source>
        <dbReference type="SAM" id="Phobius"/>
    </source>
</evidence>
<evidence type="ECO:0000313" key="15">
    <source>
        <dbReference type="EMBL" id="AOO83629.1"/>
    </source>
</evidence>
<accession>A0A1D7U8H0</accession>
<dbReference type="AlphaFoldDB" id="A0A1D7U8H0"/>
<sequence length="194" mass="21429">MTQDHDPFATRAAPPPTYSAAARHFHWATAAAVLVMLPLGFAMTYRGNTLDIWDGLTDTLFSAHKLIGFLLIWLVAGRLAYRLLRGAPPDEPSLLWWQKAASHLVHWLLYGLLLIVPLLGWTGVSLYPSLTLFGLFDLPRLAAPNQPLAEQVLSIHGKLAILTALLVGAHIAAALYHHLIRKDGVLRRMLPGLR</sequence>
<dbReference type="RefSeq" id="WP_069692826.1">
    <property type="nucleotide sequence ID" value="NZ_CP017147.1"/>
</dbReference>
<comment type="similarity">
    <text evidence="12">Belongs to the cytochrome b561 family.</text>
</comment>
<evidence type="ECO:0000256" key="1">
    <source>
        <dbReference type="ARBA" id="ARBA00001970"/>
    </source>
</evidence>
<dbReference type="Gene3D" id="1.20.950.20">
    <property type="entry name" value="Transmembrane di-heme cytochromes, Chain C"/>
    <property type="match status" value="1"/>
</dbReference>
<dbReference type="STRING" id="1526658.BHK69_27120"/>
<gene>
    <name evidence="15" type="ORF">BHK69_27120</name>
</gene>
<evidence type="ECO:0000259" key="14">
    <source>
        <dbReference type="Pfam" id="PF01292"/>
    </source>
</evidence>
<keyword evidence="4" id="KW-1003">Cell membrane</keyword>
<keyword evidence="16" id="KW-1185">Reference proteome</keyword>
<organism evidence="15 16">
    <name type="scientific">Bosea vaviloviae</name>
    <dbReference type="NCBI Taxonomy" id="1526658"/>
    <lineage>
        <taxon>Bacteria</taxon>
        <taxon>Pseudomonadati</taxon>
        <taxon>Pseudomonadota</taxon>
        <taxon>Alphaproteobacteria</taxon>
        <taxon>Hyphomicrobiales</taxon>
        <taxon>Boseaceae</taxon>
        <taxon>Bosea</taxon>
    </lineage>
</organism>
<dbReference type="GO" id="GO:0005886">
    <property type="term" value="C:plasma membrane"/>
    <property type="evidence" value="ECO:0007669"/>
    <property type="project" value="UniProtKB-SubCell"/>
</dbReference>
<reference evidence="15 16" key="1">
    <citation type="journal article" date="2015" name="Antonie Van Leeuwenhoek">
        <title>Bosea vaviloviae sp. nov., a new species of slow-growing rhizobia isolated from nodules of the relict species Vavilovia formosa (Stev.) Fed.</title>
        <authorList>
            <person name="Safronova V.I."/>
            <person name="Kuznetsova I.G."/>
            <person name="Sazanova A.L."/>
            <person name="Kimeklis A.K."/>
            <person name="Belimov A.A."/>
            <person name="Andronov E.E."/>
            <person name="Pinaev A.G."/>
            <person name="Chizhevskaya E.P."/>
            <person name="Pukhaev A.R."/>
            <person name="Popov K.P."/>
            <person name="Willems A."/>
            <person name="Tikhonovich I.A."/>
        </authorList>
    </citation>
    <scope>NUCLEOTIDE SEQUENCE [LARGE SCALE GENOMIC DNA]</scope>
    <source>
        <strain evidence="15 16">Vaf18</strain>
    </source>
</reference>
<dbReference type="GO" id="GO:0046872">
    <property type="term" value="F:metal ion binding"/>
    <property type="evidence" value="ECO:0007669"/>
    <property type="project" value="UniProtKB-KW"/>
</dbReference>
<dbReference type="PANTHER" id="PTHR30529">
    <property type="entry name" value="CYTOCHROME B561"/>
    <property type="match status" value="1"/>
</dbReference>
<dbReference type="SUPFAM" id="SSF81342">
    <property type="entry name" value="Transmembrane di-heme cytochromes"/>
    <property type="match status" value="1"/>
</dbReference>
<keyword evidence="6 13" id="KW-0812">Transmembrane</keyword>
<keyword evidence="3" id="KW-0813">Transport</keyword>
<evidence type="ECO:0000256" key="8">
    <source>
        <dbReference type="ARBA" id="ARBA00022982"/>
    </source>
</evidence>
<evidence type="ECO:0000256" key="5">
    <source>
        <dbReference type="ARBA" id="ARBA00022617"/>
    </source>
</evidence>
<evidence type="ECO:0000256" key="12">
    <source>
        <dbReference type="ARBA" id="ARBA00037975"/>
    </source>
</evidence>
<comment type="subcellular location">
    <subcellularLocation>
        <location evidence="2">Cell membrane</location>
        <topology evidence="2">Multi-pass membrane protein</topology>
    </subcellularLocation>
</comment>
<dbReference type="Proteomes" id="UP000094969">
    <property type="component" value="Chromosome"/>
</dbReference>
<evidence type="ECO:0000313" key="16">
    <source>
        <dbReference type="Proteomes" id="UP000094969"/>
    </source>
</evidence>
<name>A0A1D7U8H0_9HYPH</name>
<dbReference type="OrthoDB" id="1247465at2"/>
<feature type="transmembrane region" description="Helical" evidence="13">
    <location>
        <begin position="66"/>
        <end position="84"/>
    </location>
</feature>
<evidence type="ECO:0000256" key="10">
    <source>
        <dbReference type="ARBA" id="ARBA00023004"/>
    </source>
</evidence>
<dbReference type="EMBL" id="CP017147">
    <property type="protein sequence ID" value="AOO83629.1"/>
    <property type="molecule type" value="Genomic_DNA"/>
</dbReference>
<feature type="transmembrane region" description="Helical" evidence="13">
    <location>
        <begin position="25"/>
        <end position="46"/>
    </location>
</feature>
<dbReference type="GO" id="GO:0020037">
    <property type="term" value="F:heme binding"/>
    <property type="evidence" value="ECO:0007669"/>
    <property type="project" value="TreeGrafter"/>
</dbReference>
<comment type="cofactor">
    <cofactor evidence="1">
        <name>heme b</name>
        <dbReference type="ChEBI" id="CHEBI:60344"/>
    </cofactor>
</comment>